<accession>A0A0A9A694</accession>
<protein>
    <submittedName>
        <fullName evidence="1">Uncharacterized protein</fullName>
    </submittedName>
</protein>
<evidence type="ECO:0000313" key="1">
    <source>
        <dbReference type="EMBL" id="JAD44525.1"/>
    </source>
</evidence>
<name>A0A0A9A694_ARUDO</name>
<dbReference type="EMBL" id="GBRH01253370">
    <property type="protein sequence ID" value="JAD44525.1"/>
    <property type="molecule type" value="Transcribed_RNA"/>
</dbReference>
<reference evidence="1" key="1">
    <citation type="submission" date="2014-09" db="EMBL/GenBank/DDBJ databases">
        <authorList>
            <person name="Magalhaes I.L.F."/>
            <person name="Oliveira U."/>
            <person name="Santos F.R."/>
            <person name="Vidigal T.H.D.A."/>
            <person name="Brescovit A.D."/>
            <person name="Santos A.J."/>
        </authorList>
    </citation>
    <scope>NUCLEOTIDE SEQUENCE</scope>
    <source>
        <tissue evidence="1">Shoot tissue taken approximately 20 cm above the soil surface</tissue>
    </source>
</reference>
<proteinExistence type="predicted"/>
<dbReference type="AlphaFoldDB" id="A0A0A9A694"/>
<organism evidence="1">
    <name type="scientific">Arundo donax</name>
    <name type="common">Giant reed</name>
    <name type="synonym">Donax arundinaceus</name>
    <dbReference type="NCBI Taxonomy" id="35708"/>
    <lineage>
        <taxon>Eukaryota</taxon>
        <taxon>Viridiplantae</taxon>
        <taxon>Streptophyta</taxon>
        <taxon>Embryophyta</taxon>
        <taxon>Tracheophyta</taxon>
        <taxon>Spermatophyta</taxon>
        <taxon>Magnoliopsida</taxon>
        <taxon>Liliopsida</taxon>
        <taxon>Poales</taxon>
        <taxon>Poaceae</taxon>
        <taxon>PACMAD clade</taxon>
        <taxon>Arundinoideae</taxon>
        <taxon>Arundineae</taxon>
        <taxon>Arundo</taxon>
    </lineage>
</organism>
<sequence>MRNHTATYNISVDAALQLFNYSTSCQVPPHELKRILLVREHVFLDTRNEIPD</sequence>
<reference evidence="1" key="2">
    <citation type="journal article" date="2015" name="Data Brief">
        <title>Shoot transcriptome of the giant reed, Arundo donax.</title>
        <authorList>
            <person name="Barrero R.A."/>
            <person name="Guerrero F.D."/>
            <person name="Moolhuijzen P."/>
            <person name="Goolsby J.A."/>
            <person name="Tidwell J."/>
            <person name="Bellgard S.E."/>
            <person name="Bellgard M.I."/>
        </authorList>
    </citation>
    <scope>NUCLEOTIDE SEQUENCE</scope>
    <source>
        <tissue evidence="1">Shoot tissue taken approximately 20 cm above the soil surface</tissue>
    </source>
</reference>